<keyword evidence="7" id="KW-1185">Reference proteome</keyword>
<dbReference type="GO" id="GO:0030288">
    <property type="term" value="C:outer membrane-bounded periplasmic space"/>
    <property type="evidence" value="ECO:0007669"/>
    <property type="project" value="UniProtKB-ARBA"/>
</dbReference>
<dbReference type="GO" id="GO:1904680">
    <property type="term" value="F:peptide transmembrane transporter activity"/>
    <property type="evidence" value="ECO:0007669"/>
    <property type="project" value="TreeGrafter"/>
</dbReference>
<keyword evidence="3 4" id="KW-0732">Signal</keyword>
<gene>
    <name evidence="6" type="ORF">E2C06_23740</name>
</gene>
<dbReference type="InterPro" id="IPR000914">
    <property type="entry name" value="SBP_5_dom"/>
</dbReference>
<proteinExistence type="inferred from homology"/>
<protein>
    <submittedName>
        <fullName evidence="6">ABC transporter substrate-binding protein</fullName>
    </submittedName>
</protein>
<dbReference type="PIRSF" id="PIRSF002741">
    <property type="entry name" value="MppA"/>
    <property type="match status" value="1"/>
</dbReference>
<evidence type="ECO:0000313" key="7">
    <source>
        <dbReference type="Proteomes" id="UP000295096"/>
    </source>
</evidence>
<dbReference type="InterPro" id="IPR030678">
    <property type="entry name" value="Peptide/Ni-bd"/>
</dbReference>
<dbReference type="SUPFAM" id="SSF53850">
    <property type="entry name" value="Periplasmic binding protein-like II"/>
    <property type="match status" value="1"/>
</dbReference>
<dbReference type="GO" id="GO:0043190">
    <property type="term" value="C:ATP-binding cassette (ABC) transporter complex"/>
    <property type="evidence" value="ECO:0007669"/>
    <property type="project" value="InterPro"/>
</dbReference>
<dbReference type="InterPro" id="IPR039424">
    <property type="entry name" value="SBP_5"/>
</dbReference>
<organism evidence="6 7">
    <name type="scientific">Dankookia rubra</name>
    <dbReference type="NCBI Taxonomy" id="1442381"/>
    <lineage>
        <taxon>Bacteria</taxon>
        <taxon>Pseudomonadati</taxon>
        <taxon>Pseudomonadota</taxon>
        <taxon>Alphaproteobacteria</taxon>
        <taxon>Acetobacterales</taxon>
        <taxon>Roseomonadaceae</taxon>
        <taxon>Dankookia</taxon>
    </lineage>
</organism>
<dbReference type="OrthoDB" id="7232729at2"/>
<evidence type="ECO:0000259" key="5">
    <source>
        <dbReference type="Pfam" id="PF00496"/>
    </source>
</evidence>
<evidence type="ECO:0000256" key="1">
    <source>
        <dbReference type="ARBA" id="ARBA00004418"/>
    </source>
</evidence>
<dbReference type="EMBL" id="SMSJ01000044">
    <property type="protein sequence ID" value="TDH60148.1"/>
    <property type="molecule type" value="Genomic_DNA"/>
</dbReference>
<comment type="subcellular location">
    <subcellularLocation>
        <location evidence="1">Periplasm</location>
    </subcellularLocation>
</comment>
<dbReference type="Proteomes" id="UP000295096">
    <property type="component" value="Unassembled WGS sequence"/>
</dbReference>
<feature type="domain" description="Solute-binding protein family 5" evidence="5">
    <location>
        <begin position="73"/>
        <end position="421"/>
    </location>
</feature>
<comment type="caution">
    <text evidence="6">The sequence shown here is derived from an EMBL/GenBank/DDBJ whole genome shotgun (WGS) entry which is preliminary data.</text>
</comment>
<dbReference type="Gene3D" id="3.10.105.10">
    <property type="entry name" value="Dipeptide-binding Protein, Domain 3"/>
    <property type="match status" value="1"/>
</dbReference>
<name>A0A4R5QC07_9PROT</name>
<comment type="similarity">
    <text evidence="2">Belongs to the bacterial solute-binding protein 5 family.</text>
</comment>
<sequence>MSPITMTRRGLLGGALALAAPRLAGAEPGGSLTVVLESEAVILDPHATTAAITRSFGYHVFDTLFSMDAKGNIHPQMVEGFVAGADGLDWEFTLRDGLAWHDGAAVTAADCVASLRRWMPRDSLGRMLLASAAELRALDARRFALRLRSPFPLMLEVLGKPNAPVPFMLPERVIRAAGEGRITEITGSGPFAFQAGEWRTGDRMTLLRNPRYRPRAERADFLAGGKQVRIAQLVLKVMPDDGTAATALLAGEVDYMQYLPFDRIAQLERNRAIRVMQLGGIDMFQGNFRLNHASGPFTDPAVRRVLWKLVDQAEILQAIGIPERFSVRACPSFWMCGAPEETAAGAEAAQVSVEAARAALGRTAYRGEPVVMLQTSGSISQIAGQVLAAKMREAGFTVEEQVMDWGTLLARRGKREGWSLFPVYSNGVDMASPLNHFYVANNCADYPGWSCDPAMGGMLEAYAAAPDAAARRPIAERIQRAAYDLVPSVMWGQFSRPAGYRTRLRELIPSSFPIFWQAAV</sequence>
<dbReference type="GO" id="GO:0015833">
    <property type="term" value="P:peptide transport"/>
    <property type="evidence" value="ECO:0007669"/>
    <property type="project" value="TreeGrafter"/>
</dbReference>
<evidence type="ECO:0000256" key="3">
    <source>
        <dbReference type="ARBA" id="ARBA00022729"/>
    </source>
</evidence>
<accession>A0A4R5QC07</accession>
<dbReference type="CDD" id="cd08502">
    <property type="entry name" value="PBP2_NikA_DppA_OppA_like_16"/>
    <property type="match status" value="1"/>
</dbReference>
<feature type="signal peptide" evidence="4">
    <location>
        <begin position="1"/>
        <end position="26"/>
    </location>
</feature>
<evidence type="ECO:0000256" key="2">
    <source>
        <dbReference type="ARBA" id="ARBA00005695"/>
    </source>
</evidence>
<dbReference type="AlphaFoldDB" id="A0A4R5QC07"/>
<feature type="chain" id="PRO_5020423496" evidence="4">
    <location>
        <begin position="27"/>
        <end position="520"/>
    </location>
</feature>
<dbReference type="PANTHER" id="PTHR30290:SF38">
    <property type="entry name" value="D,D-DIPEPTIDE-BINDING PERIPLASMIC PROTEIN DDPA-RELATED"/>
    <property type="match status" value="1"/>
</dbReference>
<reference evidence="6 7" key="1">
    <citation type="journal article" date="2016" name="J. Microbiol.">
        <title>Dankookia rubra gen. nov., sp. nov., an alphaproteobacterium isolated from sediment of a shallow stream.</title>
        <authorList>
            <person name="Kim W.H."/>
            <person name="Kim D.H."/>
            <person name="Kang K."/>
            <person name="Ahn T.Y."/>
        </authorList>
    </citation>
    <scope>NUCLEOTIDE SEQUENCE [LARGE SCALE GENOMIC DNA]</scope>
    <source>
        <strain evidence="6 7">JCM30602</strain>
    </source>
</reference>
<dbReference type="RefSeq" id="WP_133291077.1">
    <property type="nucleotide sequence ID" value="NZ_SMSJ01000044.1"/>
</dbReference>
<dbReference type="Pfam" id="PF00496">
    <property type="entry name" value="SBP_bac_5"/>
    <property type="match status" value="1"/>
</dbReference>
<evidence type="ECO:0000313" key="6">
    <source>
        <dbReference type="EMBL" id="TDH60148.1"/>
    </source>
</evidence>
<dbReference type="PANTHER" id="PTHR30290">
    <property type="entry name" value="PERIPLASMIC BINDING COMPONENT OF ABC TRANSPORTER"/>
    <property type="match status" value="1"/>
</dbReference>
<evidence type="ECO:0000256" key="4">
    <source>
        <dbReference type="SAM" id="SignalP"/>
    </source>
</evidence>
<dbReference type="Gene3D" id="3.40.190.10">
    <property type="entry name" value="Periplasmic binding protein-like II"/>
    <property type="match status" value="1"/>
</dbReference>